<reference evidence="3" key="1">
    <citation type="journal article" date="2021" name="PeerJ">
        <title>Extensive microbial diversity within the chicken gut microbiome revealed by metagenomics and culture.</title>
        <authorList>
            <person name="Gilroy R."/>
            <person name="Ravi A."/>
            <person name="Getino M."/>
            <person name="Pursley I."/>
            <person name="Horton D.L."/>
            <person name="Alikhan N.F."/>
            <person name="Baker D."/>
            <person name="Gharbi K."/>
            <person name="Hall N."/>
            <person name="Watson M."/>
            <person name="Adriaenssens E.M."/>
            <person name="Foster-Nyarko E."/>
            <person name="Jarju S."/>
            <person name="Secka A."/>
            <person name="Antonio M."/>
            <person name="Oren A."/>
            <person name="Chaudhuri R.R."/>
            <person name="La Ragione R."/>
            <person name="Hildebrand F."/>
            <person name="Pallen M.J."/>
        </authorList>
    </citation>
    <scope>NUCLEOTIDE SEQUENCE</scope>
    <source>
        <strain evidence="3">CHK188-11489</strain>
    </source>
</reference>
<proteinExistence type="predicted"/>
<comment type="subcellular location">
    <subcellularLocation>
        <location evidence="1">Cell envelope</location>
    </subcellularLocation>
</comment>
<sequence length="608" mass="67266">MLTELLAARPGCAPGRWTPCPPPRDRAAWDGLPASDRWIAAGNEAARSGRHVPPLPLSLWLEFSHTGNRSHFEQAYFTRRRTLCRLVMAECCAWTGDFLPLIADYVWAICEESAWQLPPHNSYVRDAPQLPLPDARRPVVDLFAAETAALLAMAHYLLGRELEQYAPGIRARIRREVEARALRPWRTRHFWWMGSGSEPMCNWTPWCTQNLLIAAALLGPASRLPDAVRQAAYSLDCFLKDYGEDGCCNEGAQYYSHAGLCLFNALELLCALAPGVFEDAWRQPKLKNMAEYIAHMHVDGPWYFNFADCSAKPGRRGVREYLFGRRVGSAALAAFAALDYAAAPDPEGLDAPDMSDGINLFYHVQRAFAEAEVRAFARSLRGAAPAPGDIWYPSVGVLTCRRGPYALGAKAGGNDDSHNHNDTGSVTLYKDGRPLLIDVGVGSYTRKTFSPRRYEIWTMQSSWHNLPEFDPEGARIQQLPGPDHRAAGVQVAPALDGIAMDLAPAYPPVPGLGYYRRTVRLTANGLTLTDETDCPAPAALTLMSVEKPAVERGTRVALGGLGRVVLEAPARIETEAVPVTDPRLRIAWPDTLYRTRIYFTGRLALRVE</sequence>
<evidence type="ECO:0000313" key="4">
    <source>
        <dbReference type="Proteomes" id="UP000824105"/>
    </source>
</evidence>
<dbReference type="InterPro" id="IPR012480">
    <property type="entry name" value="Hepar_II_III_C"/>
</dbReference>
<protein>
    <submittedName>
        <fullName evidence="3">Heparinase II/III-family protein</fullName>
    </submittedName>
</protein>
<dbReference type="Proteomes" id="UP000824105">
    <property type="component" value="Unassembled WGS sequence"/>
</dbReference>
<gene>
    <name evidence="3" type="ORF">H9724_04465</name>
</gene>
<dbReference type="GO" id="GO:0030313">
    <property type="term" value="C:cell envelope"/>
    <property type="evidence" value="ECO:0007669"/>
    <property type="project" value="UniProtKB-SubCell"/>
</dbReference>
<organism evidence="3 4">
    <name type="scientific">Candidatus Gemmiger avistercoris</name>
    <dbReference type="NCBI Taxonomy" id="2838606"/>
    <lineage>
        <taxon>Bacteria</taxon>
        <taxon>Bacillati</taxon>
        <taxon>Bacillota</taxon>
        <taxon>Clostridia</taxon>
        <taxon>Eubacteriales</taxon>
        <taxon>Gemmiger</taxon>
    </lineage>
</organism>
<dbReference type="Gene3D" id="2.70.98.70">
    <property type="match status" value="1"/>
</dbReference>
<dbReference type="InterPro" id="IPR008929">
    <property type="entry name" value="Chondroitin_lyas"/>
</dbReference>
<dbReference type="AlphaFoldDB" id="A0A9D2FK31"/>
<comment type="caution">
    <text evidence="3">The sequence shown here is derived from an EMBL/GenBank/DDBJ whole genome shotgun (WGS) entry which is preliminary data.</text>
</comment>
<reference evidence="3" key="2">
    <citation type="submission" date="2021-04" db="EMBL/GenBank/DDBJ databases">
        <authorList>
            <person name="Gilroy R."/>
        </authorList>
    </citation>
    <scope>NUCLEOTIDE SEQUENCE</scope>
    <source>
        <strain evidence="3">CHK188-11489</strain>
    </source>
</reference>
<dbReference type="Gene3D" id="1.50.10.100">
    <property type="entry name" value="Chondroitin AC/alginate lyase"/>
    <property type="match status" value="1"/>
</dbReference>
<feature type="domain" description="Heparinase II/III-like C-terminal" evidence="2">
    <location>
        <begin position="390"/>
        <end position="465"/>
    </location>
</feature>
<dbReference type="SUPFAM" id="SSF48230">
    <property type="entry name" value="Chondroitin AC/alginate lyase"/>
    <property type="match status" value="1"/>
</dbReference>
<evidence type="ECO:0000256" key="1">
    <source>
        <dbReference type="ARBA" id="ARBA00004196"/>
    </source>
</evidence>
<evidence type="ECO:0000313" key="3">
    <source>
        <dbReference type="EMBL" id="HIZ62007.1"/>
    </source>
</evidence>
<name>A0A9D2FK31_9FIRM</name>
<dbReference type="GO" id="GO:0016829">
    <property type="term" value="F:lyase activity"/>
    <property type="evidence" value="ECO:0007669"/>
    <property type="project" value="InterPro"/>
</dbReference>
<evidence type="ECO:0000259" key="2">
    <source>
        <dbReference type="Pfam" id="PF07940"/>
    </source>
</evidence>
<dbReference type="Pfam" id="PF07940">
    <property type="entry name" value="Hepar_II_III_C"/>
    <property type="match status" value="1"/>
</dbReference>
<accession>A0A9D2FK31</accession>
<dbReference type="EMBL" id="DXBF01000038">
    <property type="protein sequence ID" value="HIZ62007.1"/>
    <property type="molecule type" value="Genomic_DNA"/>
</dbReference>